<evidence type="ECO:0000259" key="1">
    <source>
        <dbReference type="Pfam" id="PF07238"/>
    </source>
</evidence>
<organism evidence="3 4">
    <name type="scientific">Collibacillus ludicampi</name>
    <dbReference type="NCBI Taxonomy" id="2771369"/>
    <lineage>
        <taxon>Bacteria</taxon>
        <taxon>Bacillati</taxon>
        <taxon>Bacillota</taxon>
        <taxon>Bacilli</taxon>
        <taxon>Bacillales</taxon>
        <taxon>Alicyclobacillaceae</taxon>
        <taxon>Collibacillus</taxon>
    </lineage>
</organism>
<dbReference type="Gene3D" id="2.40.10.220">
    <property type="entry name" value="predicted glycosyltransferase like domains"/>
    <property type="match status" value="1"/>
</dbReference>
<protein>
    <submittedName>
        <fullName evidence="3">Pilus assembly protein PilZ</fullName>
    </submittedName>
</protein>
<dbReference type="Pfam" id="PF07238">
    <property type="entry name" value="PilZ"/>
    <property type="match status" value="1"/>
</dbReference>
<proteinExistence type="predicted"/>
<comment type="caution">
    <text evidence="3">The sequence shown here is derived from an EMBL/GenBank/DDBJ whole genome shotgun (WGS) entry which is preliminary data.</text>
</comment>
<dbReference type="GO" id="GO:0035438">
    <property type="term" value="F:cyclic-di-GMP binding"/>
    <property type="evidence" value="ECO:0007669"/>
    <property type="project" value="InterPro"/>
</dbReference>
<dbReference type="InterPro" id="IPR009875">
    <property type="entry name" value="PilZ_domain"/>
</dbReference>
<gene>
    <name evidence="3" type="ORF">DNHGIG_10100</name>
</gene>
<keyword evidence="4" id="KW-1185">Reference proteome</keyword>
<sequence length="244" mass="28008">MGVYPEKFQLLSLYVQDQKDEPFDLEKGYSVRLIDIKEDRLLTDIPLDEKGFPRSLLPGDQVRVGYVVSGTFYTFDTTVTQIVSDQVPLLELQKPEKDAISKVQRRKYFRVPVMLRSVLHPIEPTAFERNGKRFTPEEILAACDADTGVEVVVVDLSGGGFAFRSPKKVLSLGQTVVGTLDLPLNKPTRIVYCAEVRRAVREAESDFYLTSLEFTNIIERQRDQVLRYCMQRQLEIRKRLREST</sequence>
<dbReference type="InterPro" id="IPR009926">
    <property type="entry name" value="T3SS_YcgR_PilZN"/>
</dbReference>
<feature type="domain" description="PilZ" evidence="1">
    <location>
        <begin position="104"/>
        <end position="231"/>
    </location>
</feature>
<evidence type="ECO:0000259" key="2">
    <source>
        <dbReference type="Pfam" id="PF12945"/>
    </source>
</evidence>
<evidence type="ECO:0000313" key="4">
    <source>
        <dbReference type="Proteomes" id="UP001057291"/>
    </source>
</evidence>
<name>A0AAV4LCM2_9BACL</name>
<dbReference type="EMBL" id="BOQE01000001">
    <property type="protein sequence ID" value="GIM45461.1"/>
    <property type="molecule type" value="Genomic_DNA"/>
</dbReference>
<evidence type="ECO:0000313" key="3">
    <source>
        <dbReference type="EMBL" id="GIM45461.1"/>
    </source>
</evidence>
<accession>A0AAV4LCM2</accession>
<dbReference type="AlphaFoldDB" id="A0AAV4LCM2"/>
<reference evidence="3" key="1">
    <citation type="journal article" date="2023" name="Int. J. Syst. Evol. Microbiol.">
        <title>Collibacillus ludicampi gen. nov., sp. nov., a new soil bacterium of the family Alicyclobacillaceae.</title>
        <authorList>
            <person name="Jojima T."/>
            <person name="Ioku Y."/>
            <person name="Fukuta Y."/>
            <person name="Shirasaka N."/>
            <person name="Matsumura Y."/>
            <person name="Mori M."/>
        </authorList>
    </citation>
    <scope>NUCLEOTIDE SEQUENCE</scope>
    <source>
        <strain evidence="3">TP075</strain>
    </source>
</reference>
<dbReference type="Pfam" id="PF12945">
    <property type="entry name" value="PilZNR"/>
    <property type="match status" value="1"/>
</dbReference>
<dbReference type="Proteomes" id="UP001057291">
    <property type="component" value="Unassembled WGS sequence"/>
</dbReference>
<feature type="domain" description="Type III secretion system flagellar brake protein YcgR PilZN" evidence="2">
    <location>
        <begin position="22"/>
        <end position="95"/>
    </location>
</feature>